<dbReference type="AlphaFoldDB" id="A0A382CAL8"/>
<dbReference type="Gene3D" id="3.40.50.720">
    <property type="entry name" value="NAD(P)-binding Rossmann-like Domain"/>
    <property type="match status" value="1"/>
</dbReference>
<feature type="compositionally biased region" description="Low complexity" evidence="1">
    <location>
        <begin position="286"/>
        <end position="295"/>
    </location>
</feature>
<reference evidence="4" key="1">
    <citation type="submission" date="2018-05" db="EMBL/GenBank/DDBJ databases">
        <authorList>
            <person name="Lanie J.A."/>
            <person name="Ng W.-L."/>
            <person name="Kazmierczak K.M."/>
            <person name="Andrzejewski T.M."/>
            <person name="Davidsen T.M."/>
            <person name="Wayne K.J."/>
            <person name="Tettelin H."/>
            <person name="Glass J.I."/>
            <person name="Rusch D."/>
            <person name="Podicherti R."/>
            <person name="Tsui H.-C.T."/>
            <person name="Winkler M.E."/>
        </authorList>
    </citation>
    <scope>NUCLEOTIDE SEQUENCE</scope>
</reference>
<protein>
    <recommendedName>
        <fullName evidence="5">Phosphogluconate dehydrogenase NAD-binding putative C-terminal domain-containing protein</fullName>
    </recommendedName>
</protein>
<organism evidence="4">
    <name type="scientific">marine metagenome</name>
    <dbReference type="NCBI Taxonomy" id="408172"/>
    <lineage>
        <taxon>unclassified sequences</taxon>
        <taxon>metagenomes</taxon>
        <taxon>ecological metagenomes</taxon>
    </lineage>
</organism>
<name>A0A382CAL8_9ZZZZ</name>
<dbReference type="InterPro" id="IPR013328">
    <property type="entry name" value="6PGD_dom2"/>
</dbReference>
<dbReference type="EMBL" id="UINC01033273">
    <property type="protein sequence ID" value="SVB22293.1"/>
    <property type="molecule type" value="Genomic_DNA"/>
</dbReference>
<sequence length="309" mass="31884">MAVEKVAILSPGDMGHAVGRALAEHGVQIITCLAGRSERTQALARAAGFKEVPTLEDLVSEAELVLSILVPANAETFARELAAALKSTGAEPYIADCNAISPMRSAMIETLIQSAGGKFIDGSIIGGPPGPGVPPRFYVSGIHAAAMLPLDGKGIAVKSLGETSGRASGIKMCYAALTKGTSTLQVALLTVAESLGLSDELREEFAYSQAAALKSMEASIPRLPPNAHRWIGEMEEIATTFAGQGVTPHFHLGAAAVYRLLEATPFADESPETIDAERTLAQTIQAAAAQLPADSGPGGSEDPGEEPSA</sequence>
<dbReference type="InterPro" id="IPR036291">
    <property type="entry name" value="NAD(P)-bd_dom_sf"/>
</dbReference>
<evidence type="ECO:0000256" key="1">
    <source>
        <dbReference type="SAM" id="MobiDB-lite"/>
    </source>
</evidence>
<dbReference type="GO" id="GO:0050661">
    <property type="term" value="F:NADP binding"/>
    <property type="evidence" value="ECO:0007669"/>
    <property type="project" value="InterPro"/>
</dbReference>
<evidence type="ECO:0000259" key="3">
    <source>
        <dbReference type="Pfam" id="PF09130"/>
    </source>
</evidence>
<evidence type="ECO:0008006" key="5">
    <source>
        <dbReference type="Google" id="ProtNLM"/>
    </source>
</evidence>
<dbReference type="InterPro" id="IPR006115">
    <property type="entry name" value="6PGDH_NADP-bd"/>
</dbReference>
<dbReference type="SUPFAM" id="SSF48179">
    <property type="entry name" value="6-phosphogluconate dehydrogenase C-terminal domain-like"/>
    <property type="match status" value="1"/>
</dbReference>
<feature type="domain" description="6-phosphogluconate dehydrogenase NADP-binding" evidence="2">
    <location>
        <begin position="6"/>
        <end position="130"/>
    </location>
</feature>
<evidence type="ECO:0000259" key="2">
    <source>
        <dbReference type="Pfam" id="PF03446"/>
    </source>
</evidence>
<dbReference type="Pfam" id="PF09130">
    <property type="entry name" value="DUF1932"/>
    <property type="match status" value="1"/>
</dbReference>
<dbReference type="InterPro" id="IPR008927">
    <property type="entry name" value="6-PGluconate_DH-like_C_sf"/>
</dbReference>
<dbReference type="InterPro" id="IPR015814">
    <property type="entry name" value="Pgluconate_DH_NAD-bd_C"/>
</dbReference>
<accession>A0A382CAL8</accession>
<feature type="domain" description="Phosphogluconate dehydrogenase NAD-binding putative C-terminal" evidence="3">
    <location>
        <begin position="192"/>
        <end position="260"/>
    </location>
</feature>
<dbReference type="SUPFAM" id="SSF51735">
    <property type="entry name" value="NAD(P)-binding Rossmann-fold domains"/>
    <property type="match status" value="1"/>
</dbReference>
<gene>
    <name evidence="4" type="ORF">METZ01_LOCUS175147</name>
</gene>
<evidence type="ECO:0000313" key="4">
    <source>
        <dbReference type="EMBL" id="SVB22293.1"/>
    </source>
</evidence>
<feature type="region of interest" description="Disordered" evidence="1">
    <location>
        <begin position="286"/>
        <end position="309"/>
    </location>
</feature>
<dbReference type="Pfam" id="PF03446">
    <property type="entry name" value="NAD_binding_2"/>
    <property type="match status" value="1"/>
</dbReference>
<dbReference type="Gene3D" id="1.10.1040.10">
    <property type="entry name" value="N-(1-d-carboxylethyl)-l-norvaline Dehydrogenase, domain 2"/>
    <property type="match status" value="1"/>
</dbReference>
<proteinExistence type="predicted"/>